<accession>A0A1I4L179</accession>
<organism evidence="1 2">
    <name type="scientific">Nitrosomonas communis</name>
    <dbReference type="NCBI Taxonomy" id="44574"/>
    <lineage>
        <taxon>Bacteria</taxon>
        <taxon>Pseudomonadati</taxon>
        <taxon>Pseudomonadota</taxon>
        <taxon>Betaproteobacteria</taxon>
        <taxon>Nitrosomonadales</taxon>
        <taxon>Nitrosomonadaceae</taxon>
        <taxon>Nitrosomonas</taxon>
    </lineage>
</organism>
<sequence length="821" mass="81380">MAISQQQKEDILALTVATFNAAPSAKIMQDLAKAVESGMTNQQLADILVATDEFKEGILKGAVTNEEIAANLLKNFGLTAGNTDAASPDAQAEAFFISRLESGASIGSVLLEAATYLLGTPAEAFKPTADLFQNKVTVADVYSRDGKGETLDAMQNVLIGVTPTAPKTKAEAEAFVAGKGTGPDNTFHLTTGVDNPQTTTGNDEINGVVDNAPSGTLTNGDNVNGGAGFDTANLVVVNGNAWPAGATIKDVEKIVFKNVNPAATNLNLSNVTGATELWNSGALKGSVLNLTNIQSNAAIGALNVEGGAIQNATFKDGTIAAGGTLTLSTVSSGGGATNRVLESVGHATTANTAKDVTLSVIAEGKNFVQFSDGGGTGKSIGGLSTIKVAGGGSLDIVAPGGEFNNVTTVDAAGNGGGLTLDLTTNNKDVKFTGGAGNDTLTLGNFTVTDSIDGGGTVDKDGKSSDNDTLIATLANLQAINKAGSVKNVETLGINLGGPLAANATVNGEFFGISNITFNDALTLNGKSLILTNLANNANVTFKGAAGVGGGTIGVDVKGAVAGAENAATLTFGKGVDLNTNKVTVNAGGVETITLATDATSGAGARLNKLADTALTTLKVTGSDGIGIGAGVAGDGLSASKNITTIDATGVVKDSVGAVGGVFVDLKNNDKSVTFTGGQGGDAYIASNKGDIITGGLGGDVIALGTGADKLIYNAAAESDGQPAPNGSLDVINNFDVAADSIQFAAALQTGTASFIGNAAFTSTGATQVSFTNVADANPIAAGAQPGGAVKVDLNGDGTSDMTINLVGVTDGQFGASNFSFA</sequence>
<dbReference type="OrthoDB" id="8540162at2"/>
<dbReference type="Gene3D" id="2.150.10.10">
    <property type="entry name" value="Serralysin-like metalloprotease, C-terminal"/>
    <property type="match status" value="1"/>
</dbReference>
<dbReference type="STRING" id="44574.AAW31_08590"/>
<proteinExistence type="predicted"/>
<dbReference type="RefSeq" id="WP_074903763.1">
    <property type="nucleotide sequence ID" value="NZ_FOUB01000005.1"/>
</dbReference>
<keyword evidence="2" id="KW-1185">Reference proteome</keyword>
<evidence type="ECO:0000313" key="2">
    <source>
        <dbReference type="Proteomes" id="UP000183287"/>
    </source>
</evidence>
<evidence type="ECO:0000313" key="1">
    <source>
        <dbReference type="EMBL" id="SFL84579.1"/>
    </source>
</evidence>
<dbReference type="AlphaFoldDB" id="A0A1I4L179"/>
<name>A0A1I4L179_9PROT</name>
<dbReference type="Proteomes" id="UP000183287">
    <property type="component" value="Unassembled WGS sequence"/>
</dbReference>
<dbReference type="EMBL" id="FOUB01000005">
    <property type="protein sequence ID" value="SFL84579.1"/>
    <property type="molecule type" value="Genomic_DNA"/>
</dbReference>
<dbReference type="PRINTS" id="PR00313">
    <property type="entry name" value="CABNDNGRPT"/>
</dbReference>
<dbReference type="InterPro" id="IPR011049">
    <property type="entry name" value="Serralysin-like_metalloprot_C"/>
</dbReference>
<protein>
    <submittedName>
        <fullName evidence="1">Uncharacterized protein</fullName>
    </submittedName>
</protein>
<reference evidence="2" key="1">
    <citation type="submission" date="2016-10" db="EMBL/GenBank/DDBJ databases">
        <authorList>
            <person name="Varghese N."/>
            <person name="Submissions S."/>
        </authorList>
    </citation>
    <scope>NUCLEOTIDE SEQUENCE [LARGE SCALE GENOMIC DNA]</scope>
    <source>
        <strain evidence="2">Nm44</strain>
    </source>
</reference>
<gene>
    <name evidence="1" type="ORF">SAMN05421863_1005100</name>
</gene>